<keyword evidence="1" id="KW-0732">Signal</keyword>
<proteinExistence type="predicted"/>
<feature type="signal peptide" evidence="1">
    <location>
        <begin position="1"/>
        <end position="17"/>
    </location>
</feature>
<evidence type="ECO:0000313" key="3">
    <source>
        <dbReference type="Proteomes" id="UP000092634"/>
    </source>
</evidence>
<dbReference type="AlphaFoldDB" id="A0A1E8PLJ5"/>
<dbReference type="Gene3D" id="1.20.1600.10">
    <property type="entry name" value="Outer membrane efflux proteins (OEP)"/>
    <property type="match status" value="1"/>
</dbReference>
<feature type="chain" id="PRO_5009214428" description="TolC family protein" evidence="1">
    <location>
        <begin position="18"/>
        <end position="408"/>
    </location>
</feature>
<organism evidence="2 3">
    <name type="scientific">Janthinobacterium lividum</name>
    <dbReference type="NCBI Taxonomy" id="29581"/>
    <lineage>
        <taxon>Bacteria</taxon>
        <taxon>Pseudomonadati</taxon>
        <taxon>Pseudomonadota</taxon>
        <taxon>Betaproteobacteria</taxon>
        <taxon>Burkholderiales</taxon>
        <taxon>Oxalobacteraceae</taxon>
        <taxon>Janthinobacterium</taxon>
    </lineage>
</organism>
<dbReference type="EMBL" id="MAQB02000010">
    <property type="protein sequence ID" value="OFJ46740.1"/>
    <property type="molecule type" value="Genomic_DNA"/>
</dbReference>
<evidence type="ECO:0000313" key="2">
    <source>
        <dbReference type="EMBL" id="OFJ46740.1"/>
    </source>
</evidence>
<gene>
    <name evidence="2" type="ORF">BA896_019065</name>
</gene>
<evidence type="ECO:0008006" key="4">
    <source>
        <dbReference type="Google" id="ProtNLM"/>
    </source>
</evidence>
<accession>A0A1E8PLJ5</accession>
<dbReference type="SUPFAM" id="SSF56954">
    <property type="entry name" value="Outer membrane efflux proteins (OEP)"/>
    <property type="match status" value="1"/>
</dbReference>
<dbReference type="GO" id="GO:0015562">
    <property type="term" value="F:efflux transmembrane transporter activity"/>
    <property type="evidence" value="ECO:0007669"/>
    <property type="project" value="InterPro"/>
</dbReference>
<evidence type="ECO:0000256" key="1">
    <source>
        <dbReference type="SAM" id="SignalP"/>
    </source>
</evidence>
<comment type="caution">
    <text evidence="2">The sequence shown here is derived from an EMBL/GenBank/DDBJ whole genome shotgun (WGS) entry which is preliminary data.</text>
</comment>
<protein>
    <recommendedName>
        <fullName evidence="4">TolC family protein</fullName>
    </recommendedName>
</protein>
<dbReference type="Proteomes" id="UP000092634">
    <property type="component" value="Unassembled WGS sequence"/>
</dbReference>
<sequence>MRARAMALLLVAAGAQAAPETLYALPPEAQVRRVLASLPSLRQGALNTQLAGAERDKLIAGPYEWTLRAGASGRRAPGGERYLEQEMALERPLRWFGKAGQDQALGEQGLAVARALYADAWHEAGRALLRDWFDALGELAGVARLEEQLAVTQQLQAAAARRLRAGDGAALELLQADTEQQRVLALLQQARQRSEQTLTLLAVNYPGLPLPQDAALPLPQASTGSVPAWVERIAHDNHELQLAQAEADLYAMRASRLASDAMPDPTLALRAARERDGQERVFGVSLSFPLPGAGRAADKSGAAIKASMARERLAQTQLRVTLAARRAASDSVHSHAIWATLQQVQQQTIGQAELMQRAYQAGEGTLSAALAGRRLALDAALAAQTAQIEALAAQARLQLDAHAIWSID</sequence>
<name>A0A1E8PLJ5_9BURK</name>
<reference evidence="2 3" key="1">
    <citation type="submission" date="2016-10" db="EMBL/GenBank/DDBJ databases">
        <title>Updated version of Genome Assembly of Janthinobacterium lividum ERGS5:01.</title>
        <authorList>
            <person name="Kumar R."/>
            <person name="Acharya V."/>
            <person name="Singh D."/>
        </authorList>
    </citation>
    <scope>NUCLEOTIDE SEQUENCE [LARGE SCALE GENOMIC DNA]</scope>
    <source>
        <strain evidence="2 3">ERGS5:01</strain>
    </source>
</reference>